<evidence type="ECO:0000313" key="1">
    <source>
        <dbReference type="EMBL" id="KAI9897091.1"/>
    </source>
</evidence>
<comment type="caution">
    <text evidence="1">The sequence shown here is derived from an EMBL/GenBank/DDBJ whole genome shotgun (WGS) entry which is preliminary data.</text>
</comment>
<keyword evidence="2" id="KW-1185">Reference proteome</keyword>
<reference evidence="1" key="1">
    <citation type="submission" date="2022-10" db="EMBL/GenBank/DDBJ databases">
        <title>Complete Genome of Trichothecium roseum strain YXFP-22015, a Plant Pathogen Isolated from Citrus.</title>
        <authorList>
            <person name="Wang Y."/>
            <person name="Zhu L."/>
        </authorList>
    </citation>
    <scope>NUCLEOTIDE SEQUENCE</scope>
    <source>
        <strain evidence="1">YXFP-22015</strain>
    </source>
</reference>
<dbReference type="EMBL" id="CM047947">
    <property type="protein sequence ID" value="KAI9897091.1"/>
    <property type="molecule type" value="Genomic_DNA"/>
</dbReference>
<gene>
    <name evidence="1" type="ORF">N3K66_008113</name>
</gene>
<evidence type="ECO:0000313" key="2">
    <source>
        <dbReference type="Proteomes" id="UP001163324"/>
    </source>
</evidence>
<dbReference type="Proteomes" id="UP001163324">
    <property type="component" value="Chromosome 8"/>
</dbReference>
<protein>
    <submittedName>
        <fullName evidence="1">Uncharacterized protein</fullName>
    </submittedName>
</protein>
<name>A0ACC0UTV9_9HYPO</name>
<accession>A0ACC0UTV9</accession>
<organism evidence="1 2">
    <name type="scientific">Trichothecium roseum</name>
    <dbReference type="NCBI Taxonomy" id="47278"/>
    <lineage>
        <taxon>Eukaryota</taxon>
        <taxon>Fungi</taxon>
        <taxon>Dikarya</taxon>
        <taxon>Ascomycota</taxon>
        <taxon>Pezizomycotina</taxon>
        <taxon>Sordariomycetes</taxon>
        <taxon>Hypocreomycetidae</taxon>
        <taxon>Hypocreales</taxon>
        <taxon>Hypocreales incertae sedis</taxon>
        <taxon>Trichothecium</taxon>
    </lineage>
</organism>
<proteinExistence type="predicted"/>
<sequence>MEDDILADYVSNLQASGEMDSLFAHKTHNQRDLGGSLPSSADNSEPENETGNNISFVLDDTTKHKDNSQYQIEERMGDIRISEQSVATNDSNEDEKMSSWERVEGRQLPGDDFDFMDWENPSLRRKKGKGKRSNINFDVSDSEIEMKLQVAWRTDRLRKSERKKQREEQRALGLLGKNTNPEDLRVKYPTGMSMDQIAEELKLFLMGSSQSLTLPPMDKHARKVVHDLANKFNIKSKSTGNKDTRRPTLYRTARTLKFTDKTFQQAISRVHRRHFPRMDQRHRGQNAPHPRSTNLADVSYREGEVVGGEAPELGTGNRGRAMLEKMGWSSGTALGAMDNKGILQPVSQTMKKSKAGLG</sequence>